<evidence type="ECO:0000256" key="6">
    <source>
        <dbReference type="ARBA" id="ARBA00022833"/>
    </source>
</evidence>
<comment type="caution">
    <text evidence="14">The sequence shown here is derived from an EMBL/GenBank/DDBJ whole genome shotgun (WGS) entry which is preliminary data.</text>
</comment>
<keyword evidence="9 12" id="KW-0472">Membrane</keyword>
<feature type="transmembrane region" description="Helical" evidence="12">
    <location>
        <begin position="176"/>
        <end position="200"/>
    </location>
</feature>
<accession>A0AAW1QFG5</accession>
<evidence type="ECO:0000313" key="15">
    <source>
        <dbReference type="Proteomes" id="UP001489004"/>
    </source>
</evidence>
<feature type="domain" description="Cation efflux protein transmembrane" evidence="13">
    <location>
        <begin position="75"/>
        <end position="261"/>
    </location>
</feature>
<evidence type="ECO:0000256" key="1">
    <source>
        <dbReference type="ARBA" id="ARBA00004146"/>
    </source>
</evidence>
<evidence type="ECO:0000256" key="9">
    <source>
        <dbReference type="ARBA" id="ARBA00023136"/>
    </source>
</evidence>
<keyword evidence="5" id="KW-0967">Endosome</keyword>
<dbReference type="SUPFAM" id="SSF161111">
    <property type="entry name" value="Cation efflux protein transmembrane domain-like"/>
    <property type="match status" value="1"/>
</dbReference>
<organism evidence="14 15">
    <name type="scientific">[Myrmecia] bisecta</name>
    <dbReference type="NCBI Taxonomy" id="41462"/>
    <lineage>
        <taxon>Eukaryota</taxon>
        <taxon>Viridiplantae</taxon>
        <taxon>Chlorophyta</taxon>
        <taxon>core chlorophytes</taxon>
        <taxon>Trebouxiophyceae</taxon>
        <taxon>Trebouxiales</taxon>
        <taxon>Trebouxiaceae</taxon>
        <taxon>Myrmecia</taxon>
    </lineage>
</organism>
<dbReference type="PANTHER" id="PTHR31937">
    <property type="entry name" value="TRANSMEMBRANE PROTEIN 163"/>
    <property type="match status" value="1"/>
</dbReference>
<dbReference type="Gene3D" id="1.20.1510.10">
    <property type="entry name" value="Cation efflux protein transmembrane domain"/>
    <property type="match status" value="1"/>
</dbReference>
<evidence type="ECO:0000256" key="4">
    <source>
        <dbReference type="ARBA" id="ARBA00022692"/>
    </source>
</evidence>
<comment type="similarity">
    <text evidence="3">Belongs to the TMEM163 family.</text>
</comment>
<dbReference type="EMBL" id="JALJOR010000003">
    <property type="protein sequence ID" value="KAK9820129.1"/>
    <property type="molecule type" value="Genomic_DNA"/>
</dbReference>
<dbReference type="GO" id="GO:0008324">
    <property type="term" value="F:monoatomic cation transmembrane transporter activity"/>
    <property type="evidence" value="ECO:0007669"/>
    <property type="project" value="InterPro"/>
</dbReference>
<dbReference type="Pfam" id="PF01545">
    <property type="entry name" value="Cation_efflux"/>
    <property type="match status" value="1"/>
</dbReference>
<evidence type="ECO:0000313" key="14">
    <source>
        <dbReference type="EMBL" id="KAK9820129.1"/>
    </source>
</evidence>
<dbReference type="GO" id="GO:0031901">
    <property type="term" value="C:early endosome membrane"/>
    <property type="evidence" value="ECO:0007669"/>
    <property type="project" value="UniProtKB-SubCell"/>
</dbReference>
<feature type="transmembrane region" description="Helical" evidence="12">
    <location>
        <begin position="143"/>
        <end position="164"/>
    </location>
</feature>
<keyword evidence="4 12" id="KW-0812">Transmembrane</keyword>
<gene>
    <name evidence="14" type="ORF">WJX72_006394</name>
</gene>
<protein>
    <recommendedName>
        <fullName evidence="13">Cation efflux protein transmembrane domain-containing protein</fullName>
    </recommendedName>
</protein>
<feature type="transmembrane region" description="Helical" evidence="12">
    <location>
        <begin position="73"/>
        <end position="94"/>
    </location>
</feature>
<feature type="region of interest" description="Disordered" evidence="11">
    <location>
        <begin position="276"/>
        <end position="295"/>
    </location>
</feature>
<evidence type="ECO:0000256" key="10">
    <source>
        <dbReference type="ARBA" id="ARBA00023329"/>
    </source>
</evidence>
<evidence type="ECO:0000256" key="3">
    <source>
        <dbReference type="ARBA" id="ARBA00008731"/>
    </source>
</evidence>
<dbReference type="AlphaFoldDB" id="A0AAW1QFG5"/>
<evidence type="ECO:0000256" key="5">
    <source>
        <dbReference type="ARBA" id="ARBA00022753"/>
    </source>
</evidence>
<evidence type="ECO:0000256" key="2">
    <source>
        <dbReference type="ARBA" id="ARBA00004644"/>
    </source>
</evidence>
<evidence type="ECO:0000259" key="13">
    <source>
        <dbReference type="Pfam" id="PF01545"/>
    </source>
</evidence>
<sequence length="295" mass="31602">MACRQAPALADSFTEISLGSGRRDSDRAGVKSLEIQVEEPEAGPSSAAVHEADDVSLVASTSNAQLVKRAVRLTWASLVVEFLTAVGGIVAAVFTDSSVVLGLALESCVDAFSSILVLWRFNESGVIITEEQRARSHHREKRASVGISAVLVLVALIVGADAIAHLARQQEPSEAFAMIFVSTVTVVAFLILGVLKWRLAKQLGSITLKKDAITSFAVTTLSVGVLISSAAYSYDERVWWFDAAVALVVALTLFVYGCRSLSHNPWWRNEFWSESPGTRPQPAAGAQDSPYSAPV</sequence>
<comment type="subcellular location">
    <subcellularLocation>
        <location evidence="2">Cytoplasmic vesicle</location>
        <location evidence="2">Secretory vesicle</location>
        <location evidence="2">Synaptic vesicle membrane</location>
        <topology evidence="2">Multi-pass membrane protein</topology>
    </subcellularLocation>
    <subcellularLocation>
        <location evidence="1">Early endosome membrane</location>
    </subcellularLocation>
</comment>
<keyword evidence="10" id="KW-0968">Cytoplasmic vesicle</keyword>
<dbReference type="InterPro" id="IPR058533">
    <property type="entry name" value="Cation_efflux_TM"/>
</dbReference>
<keyword evidence="6" id="KW-0862">Zinc</keyword>
<evidence type="ECO:0000256" key="7">
    <source>
        <dbReference type="ARBA" id="ARBA00022989"/>
    </source>
</evidence>
<evidence type="ECO:0000256" key="12">
    <source>
        <dbReference type="SAM" id="Phobius"/>
    </source>
</evidence>
<keyword evidence="15" id="KW-1185">Reference proteome</keyword>
<keyword evidence="8" id="KW-0770">Synapse</keyword>
<feature type="transmembrane region" description="Helical" evidence="12">
    <location>
        <begin position="100"/>
        <end position="122"/>
    </location>
</feature>
<evidence type="ECO:0000256" key="8">
    <source>
        <dbReference type="ARBA" id="ARBA00023018"/>
    </source>
</evidence>
<keyword evidence="7 12" id="KW-1133">Transmembrane helix</keyword>
<dbReference type="PANTHER" id="PTHR31937:SF2">
    <property type="entry name" value="TRANSMEMBRANE PROTEIN 163"/>
    <property type="match status" value="1"/>
</dbReference>
<feature type="transmembrane region" description="Helical" evidence="12">
    <location>
        <begin position="212"/>
        <end position="232"/>
    </location>
</feature>
<dbReference type="Proteomes" id="UP001489004">
    <property type="component" value="Unassembled WGS sequence"/>
</dbReference>
<feature type="transmembrane region" description="Helical" evidence="12">
    <location>
        <begin position="238"/>
        <end position="258"/>
    </location>
</feature>
<evidence type="ECO:0000256" key="11">
    <source>
        <dbReference type="SAM" id="MobiDB-lite"/>
    </source>
</evidence>
<proteinExistence type="inferred from homology"/>
<name>A0AAW1QFG5_9CHLO</name>
<reference evidence="14 15" key="1">
    <citation type="journal article" date="2024" name="Nat. Commun.">
        <title>Phylogenomics reveals the evolutionary origins of lichenization in chlorophyte algae.</title>
        <authorList>
            <person name="Puginier C."/>
            <person name="Libourel C."/>
            <person name="Otte J."/>
            <person name="Skaloud P."/>
            <person name="Haon M."/>
            <person name="Grisel S."/>
            <person name="Petersen M."/>
            <person name="Berrin J.G."/>
            <person name="Delaux P.M."/>
            <person name="Dal Grande F."/>
            <person name="Keller J."/>
        </authorList>
    </citation>
    <scope>NUCLEOTIDE SEQUENCE [LARGE SCALE GENOMIC DNA]</scope>
    <source>
        <strain evidence="14 15">SAG 2043</strain>
    </source>
</reference>
<dbReference type="InterPro" id="IPR026765">
    <property type="entry name" value="Tmem163"/>
</dbReference>
<dbReference type="InterPro" id="IPR027469">
    <property type="entry name" value="Cation_efflux_TMD_sf"/>
</dbReference>